<evidence type="ECO:0000313" key="1">
    <source>
        <dbReference type="EMBL" id="KAH7904565.1"/>
    </source>
</evidence>
<sequence length="424" mass="47455">MDPFNCPPSLWTQYTDLSAFDLDPSLGNEDIGEPLNHCAPNQPNQYQPFHFPPTQSAPMPLGPSTADPFYFWPTQSIPPAEKPSEDTNRSQIQGETKIWGVPSSLAEDTDWPESANHVVAPPAQILAGGSRLQTDIQDHTTSQAQSTLEEYLLQISEPQCLPESTHPMRQIALDDAAEHTQLFITTQNAFPDSETLRDKVHAILSALPSLYEPQIPQVRSVLDWTWLDEEDAFQKTFKVAKTFRNSIKSKAVAILYEEFKTVGPDGMHYFFSCISRKGLKSLERSLIHEWDSRTYFWSPIIKLVLRVWFGDQKSLGHRFPLAFSPDGVALSNEVLAFAITAIELAVVAILRKKLRSGVIQDPGDSDLSFIKNSRDCSNVCAGAYVRHLTALSDPRRASKTHQSRVAMFRVGCSNYITKGHPVLM</sequence>
<keyword evidence="2" id="KW-1185">Reference proteome</keyword>
<comment type="caution">
    <text evidence="1">The sequence shown here is derived from an EMBL/GenBank/DDBJ whole genome shotgun (WGS) entry which is preliminary data.</text>
</comment>
<dbReference type="Proteomes" id="UP000790377">
    <property type="component" value="Unassembled WGS sequence"/>
</dbReference>
<proteinExistence type="predicted"/>
<name>A0ACB7ZU43_9AGAM</name>
<protein>
    <submittedName>
        <fullName evidence="1">Uncharacterized protein</fullName>
    </submittedName>
</protein>
<evidence type="ECO:0000313" key="2">
    <source>
        <dbReference type="Proteomes" id="UP000790377"/>
    </source>
</evidence>
<organism evidence="1 2">
    <name type="scientific">Hygrophoropsis aurantiaca</name>
    <dbReference type="NCBI Taxonomy" id="72124"/>
    <lineage>
        <taxon>Eukaryota</taxon>
        <taxon>Fungi</taxon>
        <taxon>Dikarya</taxon>
        <taxon>Basidiomycota</taxon>
        <taxon>Agaricomycotina</taxon>
        <taxon>Agaricomycetes</taxon>
        <taxon>Agaricomycetidae</taxon>
        <taxon>Boletales</taxon>
        <taxon>Coniophorineae</taxon>
        <taxon>Hygrophoropsidaceae</taxon>
        <taxon>Hygrophoropsis</taxon>
    </lineage>
</organism>
<accession>A0ACB7ZU43</accession>
<reference evidence="1" key="1">
    <citation type="journal article" date="2021" name="New Phytol.">
        <title>Evolutionary innovations through gain and loss of genes in the ectomycorrhizal Boletales.</title>
        <authorList>
            <person name="Wu G."/>
            <person name="Miyauchi S."/>
            <person name="Morin E."/>
            <person name="Kuo A."/>
            <person name="Drula E."/>
            <person name="Varga T."/>
            <person name="Kohler A."/>
            <person name="Feng B."/>
            <person name="Cao Y."/>
            <person name="Lipzen A."/>
            <person name="Daum C."/>
            <person name="Hundley H."/>
            <person name="Pangilinan J."/>
            <person name="Johnson J."/>
            <person name="Barry K."/>
            <person name="LaButti K."/>
            <person name="Ng V."/>
            <person name="Ahrendt S."/>
            <person name="Min B."/>
            <person name="Choi I.G."/>
            <person name="Park H."/>
            <person name="Plett J.M."/>
            <person name="Magnuson J."/>
            <person name="Spatafora J.W."/>
            <person name="Nagy L.G."/>
            <person name="Henrissat B."/>
            <person name="Grigoriev I.V."/>
            <person name="Yang Z.L."/>
            <person name="Xu J."/>
            <person name="Martin F.M."/>
        </authorList>
    </citation>
    <scope>NUCLEOTIDE SEQUENCE</scope>
    <source>
        <strain evidence="1">ATCC 28755</strain>
    </source>
</reference>
<dbReference type="EMBL" id="MU268431">
    <property type="protein sequence ID" value="KAH7904565.1"/>
    <property type="molecule type" value="Genomic_DNA"/>
</dbReference>
<gene>
    <name evidence="1" type="ORF">BJ138DRAFT_1119299</name>
</gene>